<dbReference type="Proteomes" id="UP000246800">
    <property type="component" value="Unassembled WGS sequence"/>
</dbReference>
<evidence type="ECO:0000313" key="2">
    <source>
        <dbReference type="EMBL" id="PWZ69564.1"/>
    </source>
</evidence>
<proteinExistence type="predicted"/>
<dbReference type="AlphaFoldDB" id="A0A317YLU2"/>
<dbReference type="EMBL" id="QEIT01000426">
    <property type="protein sequence ID" value="PWZ69564.1"/>
    <property type="molecule type" value="Genomic_DNA"/>
</dbReference>
<dbReference type="GO" id="GO:0008788">
    <property type="term" value="F:alpha,alpha-phosphotrehalase activity"/>
    <property type="evidence" value="ECO:0007669"/>
    <property type="project" value="UniProtKB-EC"/>
</dbReference>
<comment type="caution">
    <text evidence="2">The sequence shown here is derived from an EMBL/GenBank/DDBJ whole genome shotgun (WGS) entry which is preliminary data.</text>
</comment>
<evidence type="ECO:0000313" key="3">
    <source>
        <dbReference type="Proteomes" id="UP000246800"/>
    </source>
</evidence>
<organism evidence="2 3">
    <name type="scientific">Staphylococcus pseudintermedius</name>
    <dbReference type="NCBI Taxonomy" id="283734"/>
    <lineage>
        <taxon>Bacteria</taxon>
        <taxon>Bacillati</taxon>
        <taxon>Bacillota</taxon>
        <taxon>Bacilli</taxon>
        <taxon>Bacillales</taxon>
        <taxon>Staphylococcaceae</taxon>
        <taxon>Staphylococcus</taxon>
        <taxon>Staphylococcus intermedius group</taxon>
    </lineage>
</organism>
<dbReference type="InterPro" id="IPR017853">
    <property type="entry name" value="GH"/>
</dbReference>
<accession>A0A317YLU2</accession>
<dbReference type="RefSeq" id="WP_242444134.1">
    <property type="nucleotide sequence ID" value="NZ_QEIT01000426.1"/>
</dbReference>
<dbReference type="Gene3D" id="3.20.20.80">
    <property type="entry name" value="Glycosidases"/>
    <property type="match status" value="1"/>
</dbReference>
<dbReference type="InterPro" id="IPR006047">
    <property type="entry name" value="GH13_cat_dom"/>
</dbReference>
<dbReference type="GO" id="GO:0005975">
    <property type="term" value="P:carbohydrate metabolic process"/>
    <property type="evidence" value="ECO:0007669"/>
    <property type="project" value="InterPro"/>
</dbReference>
<gene>
    <name evidence="2" type="ORF">DD902_14350</name>
</gene>
<name>A0A317YLU2_STAPS</name>
<evidence type="ECO:0000259" key="1">
    <source>
        <dbReference type="Pfam" id="PF00128"/>
    </source>
</evidence>
<keyword evidence="2" id="KW-0326">Glycosidase</keyword>
<reference evidence="2 3" key="1">
    <citation type="journal article" date="2018" name="Vet. Microbiol.">
        <title>Clonal diversity and geographic distribution of methicillin-resistant Staphylococcus pseudintermedius from Australian animals: Discovery of novel sequence types.</title>
        <authorList>
            <person name="Worthing K.A."/>
            <person name="Abraham S."/>
            <person name="Coombs G.W."/>
            <person name="Pang S."/>
            <person name="Saputra S."/>
            <person name="Jordan D."/>
            <person name="Trott D.J."/>
            <person name="Norris J.M."/>
        </authorList>
    </citation>
    <scope>NUCLEOTIDE SEQUENCE [LARGE SCALE GENOMIC DNA]</scope>
    <source>
        <strain evidence="2 3">ST525 1</strain>
    </source>
</reference>
<dbReference type="Pfam" id="PF00128">
    <property type="entry name" value="Alpha-amylase"/>
    <property type="match status" value="1"/>
</dbReference>
<keyword evidence="2" id="KW-0378">Hydrolase</keyword>
<feature type="domain" description="Glycosyl hydrolase family 13 catalytic" evidence="1">
    <location>
        <begin position="1"/>
        <end position="109"/>
    </location>
</feature>
<dbReference type="EC" id="3.2.1.93" evidence="2"/>
<feature type="non-terminal residue" evidence="2">
    <location>
        <position position="109"/>
    </location>
</feature>
<protein>
    <submittedName>
        <fullName evidence="2">Alpha,alpha-phosphotrehalase</fullName>
        <ecNumber evidence="2">3.2.1.93</ecNumber>
    </submittedName>
</protein>
<feature type="non-terminal residue" evidence="2">
    <location>
        <position position="1"/>
    </location>
</feature>
<dbReference type="SUPFAM" id="SSF51445">
    <property type="entry name" value="(Trans)glycosidases"/>
    <property type="match status" value="1"/>
</dbReference>
<sequence length="109" mass="12983">FYTDGPRVHEFLHELNRQTFGNTDMMTVGEMSSTTIENCIKYTQPERQELNSVFNFHHLKVDYVDGEKWTNAKLDFHKLKEILMQWQRGIYDGGGWNAIFWCNHDQPRV</sequence>